<dbReference type="AlphaFoldDB" id="A0A0F9U464"/>
<protein>
    <submittedName>
        <fullName evidence="1">Uncharacterized protein</fullName>
    </submittedName>
</protein>
<accession>A0A0F9U464</accession>
<organism evidence="1">
    <name type="scientific">marine sediment metagenome</name>
    <dbReference type="NCBI Taxonomy" id="412755"/>
    <lineage>
        <taxon>unclassified sequences</taxon>
        <taxon>metagenomes</taxon>
        <taxon>ecological metagenomes</taxon>
    </lineage>
</organism>
<proteinExistence type="predicted"/>
<gene>
    <name evidence="1" type="ORF">LCGC14_0575740</name>
</gene>
<evidence type="ECO:0000313" key="1">
    <source>
        <dbReference type="EMBL" id="KKN56096.1"/>
    </source>
</evidence>
<comment type="caution">
    <text evidence="1">The sequence shown here is derived from an EMBL/GenBank/DDBJ whole genome shotgun (WGS) entry which is preliminary data.</text>
</comment>
<sequence length="90" mass="10943">MDHLAKHRARLPRWPLERIQQKMQLIANARADVVAKKKPNWVDQFNLLNRTYRMYSEWYREKSGHTCKQPPHVIEQQRRYDEKWNSGATP</sequence>
<reference evidence="1" key="1">
    <citation type="journal article" date="2015" name="Nature">
        <title>Complex archaea that bridge the gap between prokaryotes and eukaryotes.</title>
        <authorList>
            <person name="Spang A."/>
            <person name="Saw J.H."/>
            <person name="Jorgensen S.L."/>
            <person name="Zaremba-Niedzwiedzka K."/>
            <person name="Martijn J."/>
            <person name="Lind A.E."/>
            <person name="van Eijk R."/>
            <person name="Schleper C."/>
            <person name="Guy L."/>
            <person name="Ettema T.J."/>
        </authorList>
    </citation>
    <scope>NUCLEOTIDE SEQUENCE</scope>
</reference>
<dbReference type="EMBL" id="LAZR01000858">
    <property type="protein sequence ID" value="KKN56096.1"/>
    <property type="molecule type" value="Genomic_DNA"/>
</dbReference>
<name>A0A0F9U464_9ZZZZ</name>